<evidence type="ECO:0000313" key="1">
    <source>
        <dbReference type="EMBL" id="EFN69618.1"/>
    </source>
</evidence>
<dbReference type="Proteomes" id="UP000000311">
    <property type="component" value="Unassembled WGS sequence"/>
</dbReference>
<proteinExistence type="predicted"/>
<protein>
    <submittedName>
        <fullName evidence="1">Uncharacterized protein</fullName>
    </submittedName>
</protein>
<gene>
    <name evidence="1" type="ORF">EAG_11662</name>
</gene>
<dbReference type="OrthoDB" id="6359816at2759"/>
<evidence type="ECO:0000313" key="2">
    <source>
        <dbReference type="Proteomes" id="UP000000311"/>
    </source>
</evidence>
<dbReference type="AlphaFoldDB" id="E2AAD0"/>
<sequence length="82" mass="9008">MCPVVGYSVNDKSPLADLDTLLSTPAGPGLSHVRMALARRDFERLREAFEESSVRLDESATEEGQRPVVPSTRIAAKYHDGH</sequence>
<name>E2AAD0_CAMFO</name>
<reference evidence="1 2" key="1">
    <citation type="journal article" date="2010" name="Science">
        <title>Genomic comparison of the ants Camponotus floridanus and Harpegnathos saltator.</title>
        <authorList>
            <person name="Bonasio R."/>
            <person name="Zhang G."/>
            <person name="Ye C."/>
            <person name="Mutti N.S."/>
            <person name="Fang X."/>
            <person name="Qin N."/>
            <person name="Donahue G."/>
            <person name="Yang P."/>
            <person name="Li Q."/>
            <person name="Li C."/>
            <person name="Zhang P."/>
            <person name="Huang Z."/>
            <person name="Berger S.L."/>
            <person name="Reinberg D."/>
            <person name="Wang J."/>
            <person name="Liebig J."/>
        </authorList>
    </citation>
    <scope>NUCLEOTIDE SEQUENCE [LARGE SCALE GENOMIC DNA]</scope>
    <source>
        <strain evidence="2">C129</strain>
    </source>
</reference>
<dbReference type="InParanoid" id="E2AAD0"/>
<dbReference type="EMBL" id="GL438076">
    <property type="protein sequence ID" value="EFN69618.1"/>
    <property type="molecule type" value="Genomic_DNA"/>
</dbReference>
<accession>E2AAD0</accession>
<organism evidence="2">
    <name type="scientific">Camponotus floridanus</name>
    <name type="common">Florida carpenter ant</name>
    <dbReference type="NCBI Taxonomy" id="104421"/>
    <lineage>
        <taxon>Eukaryota</taxon>
        <taxon>Metazoa</taxon>
        <taxon>Ecdysozoa</taxon>
        <taxon>Arthropoda</taxon>
        <taxon>Hexapoda</taxon>
        <taxon>Insecta</taxon>
        <taxon>Pterygota</taxon>
        <taxon>Neoptera</taxon>
        <taxon>Endopterygota</taxon>
        <taxon>Hymenoptera</taxon>
        <taxon>Apocrita</taxon>
        <taxon>Aculeata</taxon>
        <taxon>Formicoidea</taxon>
        <taxon>Formicidae</taxon>
        <taxon>Formicinae</taxon>
        <taxon>Camponotus</taxon>
    </lineage>
</organism>
<keyword evidence="2" id="KW-1185">Reference proteome</keyword>